<evidence type="ECO:0000313" key="5">
    <source>
        <dbReference type="EMBL" id="MCY0092805.1"/>
    </source>
</evidence>
<keyword evidence="6" id="KW-1185">Reference proteome</keyword>
<dbReference type="NCBIfam" id="TIGR00044">
    <property type="entry name" value="YggS family pyridoxal phosphate-dependent enzyme"/>
    <property type="match status" value="1"/>
</dbReference>
<comment type="similarity">
    <text evidence="2 3">Belongs to the pyridoxal phosphate-binding protein YggS/PROSC family.</text>
</comment>
<keyword evidence="1 2" id="KW-0663">Pyridoxal phosphate</keyword>
<comment type="caution">
    <text evidence="5">The sequence shown here is derived from an EMBL/GenBank/DDBJ whole genome shotgun (WGS) entry which is preliminary data.</text>
</comment>
<dbReference type="EMBL" id="JAOVZQ010000001">
    <property type="protein sequence ID" value="MCY0092805.1"/>
    <property type="molecule type" value="Genomic_DNA"/>
</dbReference>
<dbReference type="PANTHER" id="PTHR10146">
    <property type="entry name" value="PROLINE SYNTHETASE CO-TRANSCRIBED BACTERIAL HOMOLOG PROTEIN"/>
    <property type="match status" value="1"/>
</dbReference>
<evidence type="ECO:0000256" key="1">
    <source>
        <dbReference type="ARBA" id="ARBA00022898"/>
    </source>
</evidence>
<dbReference type="CDD" id="cd00635">
    <property type="entry name" value="PLPDE_III_YBL036c_like"/>
    <property type="match status" value="1"/>
</dbReference>
<dbReference type="PIRSF" id="PIRSF004848">
    <property type="entry name" value="YBL036c_PLPDEIII"/>
    <property type="match status" value="1"/>
</dbReference>
<protein>
    <recommendedName>
        <fullName evidence="2">Pyridoxal phosphate homeostasis protein</fullName>
        <shortName evidence="2">PLP homeostasis protein</shortName>
    </recommendedName>
</protein>
<comment type="function">
    <text evidence="2">Pyridoxal 5'-phosphate (PLP)-binding protein, which is involved in PLP homeostasis.</text>
</comment>
<dbReference type="HAMAP" id="MF_02087">
    <property type="entry name" value="PLP_homeostasis"/>
    <property type="match status" value="1"/>
</dbReference>
<dbReference type="InterPro" id="IPR029066">
    <property type="entry name" value="PLP-binding_barrel"/>
</dbReference>
<proteinExistence type="inferred from homology"/>
<dbReference type="InterPro" id="IPR011078">
    <property type="entry name" value="PyrdxlP_homeostasis"/>
</dbReference>
<evidence type="ECO:0000259" key="4">
    <source>
        <dbReference type="Pfam" id="PF01168"/>
    </source>
</evidence>
<evidence type="ECO:0000256" key="3">
    <source>
        <dbReference type="RuleBase" id="RU004514"/>
    </source>
</evidence>
<reference evidence="5" key="1">
    <citation type="submission" date="2022-10" db="EMBL/GenBank/DDBJ databases">
        <title>Hoeflea sp. J2-29, isolated from marine algae.</title>
        <authorList>
            <person name="Kristyanto S."/>
            <person name="Kim J.M."/>
            <person name="Jeon C.O."/>
        </authorList>
    </citation>
    <scope>NUCLEOTIDE SEQUENCE</scope>
    <source>
        <strain evidence="5">J2-29</strain>
    </source>
</reference>
<accession>A0ABT3YAL7</accession>
<dbReference type="Pfam" id="PF01168">
    <property type="entry name" value="Ala_racemase_N"/>
    <property type="match status" value="1"/>
</dbReference>
<dbReference type="InterPro" id="IPR001608">
    <property type="entry name" value="Ala_racemase_N"/>
</dbReference>
<name>A0ABT3YAL7_9HYPH</name>
<evidence type="ECO:0000313" key="6">
    <source>
        <dbReference type="Proteomes" id="UP001081283"/>
    </source>
</evidence>
<dbReference type="SUPFAM" id="SSF51419">
    <property type="entry name" value="PLP-binding barrel"/>
    <property type="match status" value="1"/>
</dbReference>
<gene>
    <name evidence="5" type="ORF">OEG82_01940</name>
</gene>
<feature type="domain" description="Alanine racemase N-terminal" evidence="4">
    <location>
        <begin position="9"/>
        <end position="218"/>
    </location>
</feature>
<feature type="modified residue" description="N6-(pyridoxal phosphate)lysine" evidence="2">
    <location>
        <position position="35"/>
    </location>
</feature>
<organism evidence="5 6">
    <name type="scientific">Hoeflea ulvae</name>
    <dbReference type="NCBI Taxonomy" id="2983764"/>
    <lineage>
        <taxon>Bacteria</taxon>
        <taxon>Pseudomonadati</taxon>
        <taxon>Pseudomonadota</taxon>
        <taxon>Alphaproteobacteria</taxon>
        <taxon>Hyphomicrobiales</taxon>
        <taxon>Rhizobiaceae</taxon>
        <taxon>Hoeflea</taxon>
    </lineage>
</organism>
<dbReference type="Gene3D" id="3.20.20.10">
    <property type="entry name" value="Alanine racemase"/>
    <property type="match status" value="1"/>
</dbReference>
<dbReference type="PANTHER" id="PTHR10146:SF14">
    <property type="entry name" value="PYRIDOXAL PHOSPHATE HOMEOSTASIS PROTEIN"/>
    <property type="match status" value="1"/>
</dbReference>
<dbReference type="Proteomes" id="UP001081283">
    <property type="component" value="Unassembled WGS sequence"/>
</dbReference>
<dbReference type="RefSeq" id="WP_267610776.1">
    <property type="nucleotide sequence ID" value="NZ_JAOVZQ010000001.1"/>
</dbReference>
<sequence>MSAAENLETVRAAIAAAESEAQRPKGSVRLVAVSKTKPAEEIAPVIEAGQRVFGENRVQEAQAKWPGLKAATAGIELHLIGPLQSNKTADAVALFDVIQTVDREKIAREISKETRKQGKSPRLYVQINTGSEPQKAGIEPDQADDFIRLCRDDLGLTISGLMCIPPVDENPGPHFALLGKIARENAIETLSMGMSDDFETAIGFGATEVRVGSAIFGAR</sequence>
<evidence type="ECO:0000256" key="2">
    <source>
        <dbReference type="HAMAP-Rule" id="MF_02087"/>
    </source>
</evidence>